<name>A0A4Y2AH35_ARAVE</name>
<accession>A0A4Y2AH35</accession>
<evidence type="ECO:0000313" key="2">
    <source>
        <dbReference type="Proteomes" id="UP000499080"/>
    </source>
</evidence>
<sequence length="111" mass="11812">MIWSNLRIAAPTIAIVCLACLSFKFSQKVIIIGLWFLATIAGKKSALSSVCEPDLFNLGLAYTEDPDVTFCGIIPAYAANCLALIKAFMSETSAKIAIPDSSPTPGIVNRS</sequence>
<organism evidence="1 2">
    <name type="scientific">Araneus ventricosus</name>
    <name type="common">Orbweaver spider</name>
    <name type="synonym">Epeira ventricosa</name>
    <dbReference type="NCBI Taxonomy" id="182803"/>
    <lineage>
        <taxon>Eukaryota</taxon>
        <taxon>Metazoa</taxon>
        <taxon>Ecdysozoa</taxon>
        <taxon>Arthropoda</taxon>
        <taxon>Chelicerata</taxon>
        <taxon>Arachnida</taxon>
        <taxon>Araneae</taxon>
        <taxon>Araneomorphae</taxon>
        <taxon>Entelegynae</taxon>
        <taxon>Araneoidea</taxon>
        <taxon>Araneidae</taxon>
        <taxon>Araneus</taxon>
    </lineage>
</organism>
<dbReference type="Proteomes" id="UP000499080">
    <property type="component" value="Unassembled WGS sequence"/>
</dbReference>
<evidence type="ECO:0000313" key="1">
    <source>
        <dbReference type="EMBL" id="GBL78536.1"/>
    </source>
</evidence>
<reference evidence="1 2" key="1">
    <citation type="journal article" date="2019" name="Sci. Rep.">
        <title>Orb-weaving spider Araneus ventricosus genome elucidates the spidroin gene catalogue.</title>
        <authorList>
            <person name="Kono N."/>
            <person name="Nakamura H."/>
            <person name="Ohtoshi R."/>
            <person name="Moran D.A.P."/>
            <person name="Shinohara A."/>
            <person name="Yoshida Y."/>
            <person name="Fujiwara M."/>
            <person name="Mori M."/>
            <person name="Tomita M."/>
            <person name="Arakawa K."/>
        </authorList>
    </citation>
    <scope>NUCLEOTIDE SEQUENCE [LARGE SCALE GENOMIC DNA]</scope>
</reference>
<comment type="caution">
    <text evidence="1">The sequence shown here is derived from an EMBL/GenBank/DDBJ whole genome shotgun (WGS) entry which is preliminary data.</text>
</comment>
<proteinExistence type="predicted"/>
<protein>
    <submittedName>
        <fullName evidence="1">Uncharacterized protein</fullName>
    </submittedName>
</protein>
<dbReference type="EMBL" id="BGPR01000016">
    <property type="protein sequence ID" value="GBL78536.1"/>
    <property type="molecule type" value="Genomic_DNA"/>
</dbReference>
<keyword evidence="2" id="KW-1185">Reference proteome</keyword>
<gene>
    <name evidence="1" type="ORF">AVEN_65141_1</name>
</gene>
<dbReference type="AlphaFoldDB" id="A0A4Y2AH35"/>